<dbReference type="EMBL" id="CP126665">
    <property type="protein sequence ID" value="WKA11755.1"/>
    <property type="molecule type" value="Genomic_DNA"/>
</dbReference>
<dbReference type="Proteomes" id="UP001227230">
    <property type="component" value="Chromosome 18"/>
</dbReference>
<dbReference type="Pfam" id="PF23598">
    <property type="entry name" value="LRR_14"/>
    <property type="match status" value="1"/>
</dbReference>
<dbReference type="Pfam" id="PF00560">
    <property type="entry name" value="LRR_1"/>
    <property type="match status" value="1"/>
</dbReference>
<dbReference type="InterPro" id="IPR001611">
    <property type="entry name" value="Leu-rich_rpt"/>
</dbReference>
<sequence length="658" mass="75300">MGSLRILYLGQSGIKEIPSSIEYLPALEFLTLWGCRNFDKFQDNFGNLRHRRFIQAKKADIQELPNSFGYLESPQNLCLDDCSNLENFPEIHVMKRLEILWLNNTAIKELPNAFGCLEALQFLYLSGCSNFEEFPEIQNMGSLRFLRLNETAIKELPCSIGHLTKLRDLNLENCKNLRSLPNSICGLKSLEVLNINGCSNLVAFPEIMEDMKHLGELLLSKTPITELPPSIEHLKGLRRLVLNNCENLVTLPNSIGNLTHLRSLCVRNCSKLHNLPDNLRSLQCCLRRLDLAGCNLMKGAIPSDLWCLSSLRFLDVSESPIPCIPTNIIQLSNLRTLRMNHCQMLEEIPELPSRLEVLEAPGCPHVGTLSTPSSPLWSSLLNLFKSRTQYCECEIDSNYMIWYFHVPKVVIPGSGGIPEWISHQSMGRQAIIELPKNRYEDNNFLGFAVFFRHLPLDFYSHEVGRFLQFELRISHDDQSERVIKIMSCFQFETCCSSSLSSEGSTSDPPLCVAYLPKFAIPSEHRYAKRRARIEVVEVEICGIHLIYSKNYHQQNQSHGPEAMRIHIRKDQDISCDFQASPYRNPPHKCLIRTQIFSYQLLTPLGPRDIRWPPGNSWDFLFGGVGDGFQVSCMLRRVARTTNLRWWWLRVVTSSLKGE</sequence>
<organism evidence="5 6">
    <name type="scientific">Vitis vinifera</name>
    <name type="common">Grape</name>
    <dbReference type="NCBI Taxonomy" id="29760"/>
    <lineage>
        <taxon>Eukaryota</taxon>
        <taxon>Viridiplantae</taxon>
        <taxon>Streptophyta</taxon>
        <taxon>Embryophyta</taxon>
        <taxon>Tracheophyta</taxon>
        <taxon>Spermatophyta</taxon>
        <taxon>Magnoliopsida</taxon>
        <taxon>eudicotyledons</taxon>
        <taxon>Gunneridae</taxon>
        <taxon>Pentapetalae</taxon>
        <taxon>rosids</taxon>
        <taxon>Vitales</taxon>
        <taxon>Vitaceae</taxon>
        <taxon>Viteae</taxon>
        <taxon>Vitis</taxon>
    </lineage>
</organism>
<protein>
    <recommendedName>
        <fullName evidence="7">Disease resistance-like protein DSC1</fullName>
    </recommendedName>
</protein>
<dbReference type="SMART" id="SM00369">
    <property type="entry name" value="LRR_TYP"/>
    <property type="match status" value="6"/>
</dbReference>
<keyword evidence="1" id="KW-0433">Leucine-rich repeat</keyword>
<name>A0ABY9DVP9_VITVI</name>
<dbReference type="InterPro" id="IPR045344">
    <property type="entry name" value="C-JID"/>
</dbReference>
<dbReference type="InterPro" id="IPR032675">
    <property type="entry name" value="LRR_dom_sf"/>
</dbReference>
<evidence type="ECO:0000313" key="6">
    <source>
        <dbReference type="Proteomes" id="UP001227230"/>
    </source>
</evidence>
<evidence type="ECO:0000259" key="4">
    <source>
        <dbReference type="Pfam" id="PF23598"/>
    </source>
</evidence>
<gene>
    <name evidence="5" type="ORF">VitviT2T_029224</name>
</gene>
<keyword evidence="2" id="KW-0677">Repeat</keyword>
<dbReference type="Gene3D" id="3.80.10.10">
    <property type="entry name" value="Ribonuclease Inhibitor"/>
    <property type="match status" value="2"/>
</dbReference>
<dbReference type="InterPro" id="IPR003591">
    <property type="entry name" value="Leu-rich_rpt_typical-subtyp"/>
</dbReference>
<dbReference type="PANTHER" id="PTHR47186">
    <property type="entry name" value="LEUCINE-RICH REPEAT-CONTAINING PROTEIN 57"/>
    <property type="match status" value="1"/>
</dbReference>
<reference evidence="5 6" key="1">
    <citation type="journal article" date="2023" name="Hortic Res">
        <title>The complete reference genome for grapevine (Vitis vinifera L.) genetics and breeding.</title>
        <authorList>
            <person name="Shi X."/>
            <person name="Cao S."/>
            <person name="Wang X."/>
            <person name="Huang S."/>
            <person name="Wang Y."/>
            <person name="Liu Z."/>
            <person name="Liu W."/>
            <person name="Leng X."/>
            <person name="Peng Y."/>
            <person name="Wang N."/>
            <person name="Wang Y."/>
            <person name="Ma Z."/>
            <person name="Xu X."/>
            <person name="Zhang F."/>
            <person name="Xue H."/>
            <person name="Zhong H."/>
            <person name="Wang Y."/>
            <person name="Zhang K."/>
            <person name="Velt A."/>
            <person name="Avia K."/>
            <person name="Holtgrawe D."/>
            <person name="Grimplet J."/>
            <person name="Matus J.T."/>
            <person name="Ware D."/>
            <person name="Wu X."/>
            <person name="Wang H."/>
            <person name="Liu C."/>
            <person name="Fang Y."/>
            <person name="Rustenholz C."/>
            <person name="Cheng Z."/>
            <person name="Xiao H."/>
            <person name="Zhou Y."/>
        </authorList>
    </citation>
    <scope>NUCLEOTIDE SEQUENCE [LARGE SCALE GENOMIC DNA]</scope>
    <source>
        <strain evidence="6">cv. Pinot noir / PN40024</strain>
        <tissue evidence="5">Leaf</tissue>
    </source>
</reference>
<dbReference type="SUPFAM" id="SSF52058">
    <property type="entry name" value="L domain-like"/>
    <property type="match status" value="2"/>
</dbReference>
<evidence type="ECO:0000313" key="5">
    <source>
        <dbReference type="EMBL" id="WKA11755.1"/>
    </source>
</evidence>
<keyword evidence="6" id="KW-1185">Reference proteome</keyword>
<evidence type="ECO:0008006" key="7">
    <source>
        <dbReference type="Google" id="ProtNLM"/>
    </source>
</evidence>
<evidence type="ECO:0000259" key="3">
    <source>
        <dbReference type="Pfam" id="PF20160"/>
    </source>
</evidence>
<proteinExistence type="predicted"/>
<dbReference type="Pfam" id="PF20160">
    <property type="entry name" value="C-JID"/>
    <property type="match status" value="1"/>
</dbReference>
<feature type="domain" description="C-JID" evidence="3">
    <location>
        <begin position="416"/>
        <end position="549"/>
    </location>
</feature>
<evidence type="ECO:0000256" key="1">
    <source>
        <dbReference type="ARBA" id="ARBA00022614"/>
    </source>
</evidence>
<dbReference type="PANTHER" id="PTHR47186:SF63">
    <property type="entry name" value="C-JID DOMAIN-CONTAINING PROTEIN"/>
    <property type="match status" value="1"/>
</dbReference>
<feature type="domain" description="Disease resistance R13L4/SHOC-2-like LRR" evidence="4">
    <location>
        <begin position="123"/>
        <end position="218"/>
    </location>
</feature>
<evidence type="ECO:0000256" key="2">
    <source>
        <dbReference type="ARBA" id="ARBA00022737"/>
    </source>
</evidence>
<dbReference type="InterPro" id="IPR055414">
    <property type="entry name" value="LRR_R13L4/SHOC2-like"/>
</dbReference>
<accession>A0ABY9DVP9</accession>